<comment type="caution">
    <text evidence="1">The sequence shown here is derived from an EMBL/GenBank/DDBJ whole genome shotgun (WGS) entry which is preliminary data.</text>
</comment>
<protein>
    <submittedName>
        <fullName evidence="1">Uncharacterized protein</fullName>
    </submittedName>
</protein>
<dbReference type="AlphaFoldDB" id="A0A8H6N0Q4"/>
<evidence type="ECO:0000313" key="2">
    <source>
        <dbReference type="Proteomes" id="UP000652219"/>
    </source>
</evidence>
<keyword evidence="2" id="KW-1185">Reference proteome</keyword>
<dbReference type="EMBL" id="WIGN01000036">
    <property type="protein sequence ID" value="KAF6815313.1"/>
    <property type="molecule type" value="Genomic_DNA"/>
</dbReference>
<sequence length="131" mass="14110">MLPSSQVAKESEKLCGVGTAERSPFLAMHPPCTNTTSIFCPHHDPAAGSKRDCRFVFSGDHGRKIPSITVARGRDGAVNPGSRYAGHLYNLRIHLSQKAYLSPSCPNFFPVDVVEAVGPGEARQETDEAVC</sequence>
<name>A0A8H6N0Q4_9PEZI</name>
<reference evidence="1 2" key="1">
    <citation type="journal article" date="2020" name="Phytopathology">
        <title>Genome Sequence Resources of Colletotrichum truncatum, C. plurivorum, C. musicola, and C. sojae: Four Species Pathogenic to Soybean (Glycine max).</title>
        <authorList>
            <person name="Rogerio F."/>
            <person name="Boufleur T.R."/>
            <person name="Ciampi-Guillardi M."/>
            <person name="Sukno S.A."/>
            <person name="Thon M.R."/>
            <person name="Massola Junior N.S."/>
            <person name="Baroncelli R."/>
        </authorList>
    </citation>
    <scope>NUCLEOTIDE SEQUENCE [LARGE SCALE GENOMIC DNA]</scope>
    <source>
        <strain evidence="1 2">LFN0009</strain>
    </source>
</reference>
<proteinExistence type="predicted"/>
<accession>A0A8H6N0Q4</accession>
<gene>
    <name evidence="1" type="ORF">CSOJ01_03576</name>
</gene>
<dbReference type="Proteomes" id="UP000652219">
    <property type="component" value="Unassembled WGS sequence"/>
</dbReference>
<evidence type="ECO:0000313" key="1">
    <source>
        <dbReference type="EMBL" id="KAF6815313.1"/>
    </source>
</evidence>
<organism evidence="1 2">
    <name type="scientific">Colletotrichum sojae</name>
    <dbReference type="NCBI Taxonomy" id="2175907"/>
    <lineage>
        <taxon>Eukaryota</taxon>
        <taxon>Fungi</taxon>
        <taxon>Dikarya</taxon>
        <taxon>Ascomycota</taxon>
        <taxon>Pezizomycotina</taxon>
        <taxon>Sordariomycetes</taxon>
        <taxon>Hypocreomycetidae</taxon>
        <taxon>Glomerellales</taxon>
        <taxon>Glomerellaceae</taxon>
        <taxon>Colletotrichum</taxon>
        <taxon>Colletotrichum orchidearum species complex</taxon>
    </lineage>
</organism>